<keyword evidence="4" id="KW-0472">Membrane</keyword>
<dbReference type="EMBL" id="LN728061">
    <property type="protein sequence ID" value="CEP12576.1"/>
    <property type="molecule type" value="Genomic_DNA"/>
</dbReference>
<feature type="chain" id="PRO_5002135143" description="SH3 domain-containing protein" evidence="5">
    <location>
        <begin position="17"/>
        <end position="1327"/>
    </location>
</feature>
<dbReference type="InterPro" id="IPR015915">
    <property type="entry name" value="Kelch-typ_b-propeller"/>
</dbReference>
<evidence type="ECO:0000256" key="2">
    <source>
        <dbReference type="PROSITE-ProRule" id="PRU00192"/>
    </source>
</evidence>
<feature type="transmembrane region" description="Helical" evidence="4">
    <location>
        <begin position="1098"/>
        <end position="1124"/>
    </location>
</feature>
<dbReference type="Gene3D" id="2.30.30.40">
    <property type="entry name" value="SH3 Domains"/>
    <property type="match status" value="1"/>
</dbReference>
<keyword evidence="5" id="KW-0732">Signal</keyword>
<reference evidence="7 8" key="1">
    <citation type="submission" date="2014-09" db="EMBL/GenBank/DDBJ databases">
        <authorList>
            <person name="Ellenberger Sabrina"/>
        </authorList>
    </citation>
    <scope>NUCLEOTIDE SEQUENCE [LARGE SCALE GENOMIC DNA]</scope>
    <source>
        <strain evidence="7 8">CBS 412.66</strain>
    </source>
</reference>
<dbReference type="PROSITE" id="PS50002">
    <property type="entry name" value="SH3"/>
    <property type="match status" value="1"/>
</dbReference>
<feature type="domain" description="SH3" evidence="6">
    <location>
        <begin position="1262"/>
        <end position="1326"/>
    </location>
</feature>
<evidence type="ECO:0000256" key="4">
    <source>
        <dbReference type="SAM" id="Phobius"/>
    </source>
</evidence>
<protein>
    <recommendedName>
        <fullName evidence="6">SH3 domain-containing protein</fullName>
    </recommendedName>
</protein>
<dbReference type="InterPro" id="IPR011043">
    <property type="entry name" value="Gal_Oxase/kelch_b-propeller"/>
</dbReference>
<dbReference type="Pfam" id="PF12768">
    <property type="entry name" value="Rax2"/>
    <property type="match status" value="2"/>
</dbReference>
<dbReference type="PANTHER" id="PTHR31778">
    <property type="entry name" value="BUD SITE SELECTION PROTEIN RAX2"/>
    <property type="match status" value="1"/>
</dbReference>
<dbReference type="GO" id="GO:1902929">
    <property type="term" value="C:plasma membrane of growing cell tip"/>
    <property type="evidence" value="ECO:0007669"/>
    <property type="project" value="TreeGrafter"/>
</dbReference>
<dbReference type="OrthoDB" id="2503993at2759"/>
<dbReference type="PANTHER" id="PTHR31778:SF2">
    <property type="entry name" value="BUD SITE SELECTION PROTEIN RAX2"/>
    <property type="match status" value="1"/>
</dbReference>
<dbReference type="STRING" id="35722.A0A0B7N2R3"/>
<dbReference type="InterPro" id="IPR036028">
    <property type="entry name" value="SH3-like_dom_sf"/>
</dbReference>
<evidence type="ECO:0000313" key="7">
    <source>
        <dbReference type="EMBL" id="CEP12576.1"/>
    </source>
</evidence>
<evidence type="ECO:0000313" key="8">
    <source>
        <dbReference type="Proteomes" id="UP000054107"/>
    </source>
</evidence>
<feature type="compositionally biased region" description="Polar residues" evidence="3">
    <location>
        <begin position="1181"/>
        <end position="1217"/>
    </location>
</feature>
<dbReference type="Gene3D" id="2.120.10.80">
    <property type="entry name" value="Kelch-type beta propeller"/>
    <property type="match status" value="1"/>
</dbReference>
<organism evidence="7 8">
    <name type="scientific">Parasitella parasitica</name>
    <dbReference type="NCBI Taxonomy" id="35722"/>
    <lineage>
        <taxon>Eukaryota</taxon>
        <taxon>Fungi</taxon>
        <taxon>Fungi incertae sedis</taxon>
        <taxon>Mucoromycota</taxon>
        <taxon>Mucoromycotina</taxon>
        <taxon>Mucoromycetes</taxon>
        <taxon>Mucorales</taxon>
        <taxon>Mucorineae</taxon>
        <taxon>Mucoraceae</taxon>
        <taxon>Parasitella</taxon>
    </lineage>
</organism>
<keyword evidence="4" id="KW-1133">Transmembrane helix</keyword>
<dbReference type="InterPro" id="IPR048266">
    <property type="entry name" value="Rax2-like_second"/>
</dbReference>
<keyword evidence="4" id="KW-0812">Transmembrane</keyword>
<dbReference type="SUPFAM" id="SSF50044">
    <property type="entry name" value="SH3-domain"/>
    <property type="match status" value="1"/>
</dbReference>
<dbReference type="InterPro" id="IPR001452">
    <property type="entry name" value="SH3_domain"/>
</dbReference>
<keyword evidence="1 2" id="KW-0728">SH3 domain</keyword>
<dbReference type="SUPFAM" id="SSF50965">
    <property type="entry name" value="Galactose oxidase, central domain"/>
    <property type="match status" value="1"/>
</dbReference>
<dbReference type="Pfam" id="PF20843">
    <property type="entry name" value="Rax2_3"/>
    <property type="match status" value="1"/>
</dbReference>
<name>A0A0B7N2R3_9FUNG</name>
<dbReference type="Proteomes" id="UP000054107">
    <property type="component" value="Unassembled WGS sequence"/>
</dbReference>
<accession>A0A0B7N2R3</accession>
<evidence type="ECO:0000259" key="6">
    <source>
        <dbReference type="PROSITE" id="PS50002"/>
    </source>
</evidence>
<gene>
    <name evidence="7" type="primary">PARPA_06547.1 scaffold 22734</name>
</gene>
<keyword evidence="8" id="KW-1185">Reference proteome</keyword>
<dbReference type="InterPro" id="IPR024982">
    <property type="entry name" value="Rax2-like_C"/>
</dbReference>
<sequence length="1327" mass="141731">MVWKLWYFYLIATVVADTLLPEIQLDSVGGQLGFAGDYAGLSPYKQPSQFETLSSNSIILSDIIDGTRIFTSFARINGSIETYCQLADHEFILAGNFNTINETTYNHIARFNSQSRQLSTLGQGLDGAVRSVYCTADAAVYVGGDFLAPINANVSQYSGHVALFANNEWSPLPWKGFNGPVYSIVNSTRQNSIIFGGRFDSTGDGQYANANASVSTQMVSMDSSVSISSGNGLAGSDPRSVVCNQAPWLLQDGNPGYWQAQFVFPIQPSVFRLSNLHSSDGRNTNTFKQDPATNQIVTCSETCSLSNDPNVSFQDFTVVNAASTSEIRINIDSWYGAGGGLGGVSIFQSDATLQPNAVTNSSSTTSSSCSADAADAAVDSAPSSSAVSTTGTWTKKYAWGIYETFLVSVVPVAELHTADVSATYKPYIAAQGAYEVYATTPGCVGTATCDERVLMQLTIELTPGNTTTYALDQNIMSDERRLIYSGPVSASSSAFQPSIVMTVDPAATTASRTNVTIMGTSLEFVKNTTGAKLSSVLNYYPGNNTWTALAQQLPVGSVVHSLQSVDDTLYIGGQFSMINTTAFSNIVAYDFGSSVYVPLTQSGVNGAVHSLLLANESDLIIAGAFDNTAIPQADRSLNHVAIYNTQLHTWSAMSQGVNGLVSALYATKDHHIHLSGPFNSTSIYSNAEWDPSTQSWIAPASYIVGRVTNQVQLSDTATLYLGAIQNAQSYRASNMVALAGNSITSSITEVDPKAIVHTGAFWRSRAETCVILAGAFSINNTSYPLVIYRNNAWQGLLEHVQGSITTLAVVQNSLFIGGKFNGTTADNITATSIALYNLESQTMQAVAGIFDSSRQPGLVTAISPQGDASSIYVGGHFSFAGMLNCEGLCVLATSTRQWTQPRQGISGTVNDMYLDGNSRMLTVVGDLTVNQNAHIPLASLDTVSGTAAWKPAPANNKFPLPTSLLYDNNDQFIVSGTRNNATYVAMWNGQAFNPVETNLGAASVINQLLWMPISPDSARTASRYPADSQSMLMAVGHLVLPNASSTSCSAALFDGTEWHPYLLSATSAGSAGRIERMFTATDCCNASYKNRRYLSVPAVILISIAISLGILFLLIACAFAYLFLKRRNNPHKYYASPMKEWKPKYRPTSLLAMVDAANLDAADAAAATVATATGASIDTAGSASHLSKQPDTNRTTGYSTALESVNSSSQRGQTSMDMSDAATATARYRHSSGFSMGLGLPFATLMAQALKNDEKTQVATEDAPQVYYAKYPFDAKEFGELAFEAKTPIVVTDTSDNVWWMGYKDDGSGNPVSGLFPSNYVTKSKPI</sequence>
<feature type="region of interest" description="Disordered" evidence="3">
    <location>
        <begin position="1181"/>
        <end position="1221"/>
    </location>
</feature>
<proteinExistence type="predicted"/>
<evidence type="ECO:0000256" key="3">
    <source>
        <dbReference type="SAM" id="MobiDB-lite"/>
    </source>
</evidence>
<dbReference type="Pfam" id="PF20842">
    <property type="entry name" value="Rax2_2"/>
    <property type="match status" value="1"/>
</dbReference>
<evidence type="ECO:0000256" key="5">
    <source>
        <dbReference type="SAM" id="SignalP"/>
    </source>
</evidence>
<feature type="signal peptide" evidence="5">
    <location>
        <begin position="1"/>
        <end position="16"/>
    </location>
</feature>
<evidence type="ECO:0000256" key="1">
    <source>
        <dbReference type="ARBA" id="ARBA00022443"/>
    </source>
</evidence>
<dbReference type="InterPro" id="IPR048265">
    <property type="entry name" value="Rax2-like_third"/>
</dbReference>
<dbReference type="SMART" id="SM00326">
    <property type="entry name" value="SH3"/>
    <property type="match status" value="1"/>
</dbReference>